<dbReference type="FunFam" id="1.20.1270.50:FF:000002">
    <property type="entry name" value="Alpha-mannosidase"/>
    <property type="match status" value="1"/>
</dbReference>
<dbReference type="SMART" id="SM00872">
    <property type="entry name" value="Alpha-mann_mid"/>
    <property type="match status" value="1"/>
</dbReference>
<dbReference type="InterPro" id="IPR027291">
    <property type="entry name" value="Glyco_hydro_38_N_sf"/>
</dbReference>
<comment type="catalytic activity">
    <reaction evidence="1">
        <text>Hydrolysis of terminal, non-reducing alpha-D-mannose residues in alpha-D-mannosides.</text>
        <dbReference type="EC" id="3.2.1.24"/>
    </reaction>
</comment>
<evidence type="ECO:0000256" key="5">
    <source>
        <dbReference type="ARBA" id="ARBA00022801"/>
    </source>
</evidence>
<keyword evidence="6 10" id="KW-0862">Zinc</keyword>
<proteinExistence type="inferred from homology"/>
<comment type="cofactor">
    <cofactor evidence="10">
        <name>Zn(2+)</name>
        <dbReference type="ChEBI" id="CHEBI:29105"/>
    </cofactor>
    <text evidence="10">Binds 1 zinc ion per subunit.</text>
</comment>
<dbReference type="InterPro" id="IPR050843">
    <property type="entry name" value="Glycosyl_Hydrlase_38"/>
</dbReference>
<dbReference type="GO" id="GO:0006013">
    <property type="term" value="P:mannose metabolic process"/>
    <property type="evidence" value="ECO:0007669"/>
    <property type="project" value="InterPro"/>
</dbReference>
<reference evidence="12" key="1">
    <citation type="journal article" date="2023" name="Insect Mol. Biol.">
        <title>Genome sequencing provides insights into the evolution of gene families encoding plant cell wall-degrading enzymes in longhorned beetles.</title>
        <authorList>
            <person name="Shin N.R."/>
            <person name="Okamura Y."/>
            <person name="Kirsch R."/>
            <person name="Pauchet Y."/>
        </authorList>
    </citation>
    <scope>NUCLEOTIDE SEQUENCE</scope>
    <source>
        <strain evidence="12">AMC_N1</strain>
    </source>
</reference>
<keyword evidence="5 10" id="KW-0378">Hydrolase</keyword>
<comment type="caution">
    <text evidence="12">The sequence shown here is derived from an EMBL/GenBank/DDBJ whole genome shotgun (WGS) entry which is preliminary data.</text>
</comment>
<evidence type="ECO:0000256" key="6">
    <source>
        <dbReference type="ARBA" id="ARBA00022833"/>
    </source>
</evidence>
<dbReference type="InterPro" id="IPR015341">
    <property type="entry name" value="Glyco_hydro_38_cen"/>
</dbReference>
<dbReference type="GO" id="GO:0046872">
    <property type="term" value="F:metal ion binding"/>
    <property type="evidence" value="ECO:0007669"/>
    <property type="project" value="UniProtKB-KW"/>
</dbReference>
<dbReference type="Pfam" id="PF07748">
    <property type="entry name" value="Glyco_hydro_38C"/>
    <property type="match status" value="1"/>
</dbReference>
<keyword evidence="13" id="KW-1185">Reference proteome</keyword>
<evidence type="ECO:0000313" key="13">
    <source>
        <dbReference type="Proteomes" id="UP001162162"/>
    </source>
</evidence>
<evidence type="ECO:0000256" key="9">
    <source>
        <dbReference type="ARBA" id="ARBA00023295"/>
    </source>
</evidence>
<dbReference type="InterPro" id="IPR037094">
    <property type="entry name" value="Glyco_hydro_38_cen_sf"/>
</dbReference>
<dbReference type="Gene3D" id="2.70.98.30">
    <property type="entry name" value="Golgi alpha-mannosidase II, domain 4"/>
    <property type="match status" value="1"/>
</dbReference>
<dbReference type="InterPro" id="IPR011682">
    <property type="entry name" value="Glyco_hydro_38_C"/>
</dbReference>
<dbReference type="CDD" id="cd10810">
    <property type="entry name" value="GH38N_AMII_LAM_like"/>
    <property type="match status" value="1"/>
</dbReference>
<dbReference type="PANTHER" id="PTHR11607">
    <property type="entry name" value="ALPHA-MANNOSIDASE"/>
    <property type="match status" value="1"/>
</dbReference>
<keyword evidence="4 10" id="KW-0479">Metal-binding</keyword>
<dbReference type="InterPro" id="IPR013780">
    <property type="entry name" value="Glyco_hydro_b"/>
</dbReference>
<evidence type="ECO:0000256" key="3">
    <source>
        <dbReference type="ARBA" id="ARBA00012752"/>
    </source>
</evidence>
<dbReference type="EC" id="3.2.1.-" evidence="10"/>
<dbReference type="GO" id="GO:0005764">
    <property type="term" value="C:lysosome"/>
    <property type="evidence" value="ECO:0007669"/>
    <property type="project" value="TreeGrafter"/>
</dbReference>
<protein>
    <recommendedName>
        <fullName evidence="3 10">Alpha-mannosidase</fullName>
        <ecNumber evidence="10">3.2.1.-</ecNumber>
    </recommendedName>
</protein>
<dbReference type="SUPFAM" id="SSF74650">
    <property type="entry name" value="Galactose mutarotase-like"/>
    <property type="match status" value="1"/>
</dbReference>
<dbReference type="EMBL" id="JAPWTK010000081">
    <property type="protein sequence ID" value="KAJ8951631.1"/>
    <property type="molecule type" value="Genomic_DNA"/>
</dbReference>
<keyword evidence="7" id="KW-1015">Disulfide bond</keyword>
<dbReference type="GO" id="GO:0030246">
    <property type="term" value="F:carbohydrate binding"/>
    <property type="evidence" value="ECO:0007669"/>
    <property type="project" value="InterPro"/>
</dbReference>
<evidence type="ECO:0000256" key="8">
    <source>
        <dbReference type="ARBA" id="ARBA00023180"/>
    </source>
</evidence>
<evidence type="ECO:0000256" key="10">
    <source>
        <dbReference type="RuleBase" id="RU361199"/>
    </source>
</evidence>
<dbReference type="AlphaFoldDB" id="A0AAV8YJG1"/>
<dbReference type="SUPFAM" id="SSF88688">
    <property type="entry name" value="Families 57/38 glycoside transferase middle domain"/>
    <property type="match status" value="1"/>
</dbReference>
<dbReference type="InterPro" id="IPR041147">
    <property type="entry name" value="GH38_C"/>
</dbReference>
<evidence type="ECO:0000256" key="2">
    <source>
        <dbReference type="ARBA" id="ARBA00009792"/>
    </source>
</evidence>
<evidence type="ECO:0000259" key="11">
    <source>
        <dbReference type="SMART" id="SM00872"/>
    </source>
</evidence>
<sequence length="1125" mass="129528">MLNTCYLHYREFWKYDIASDRHCANARHRQIQRPATIKRFEELGHTGRRPGNGRKRTVRTVEKRERVRERVRRNPRSQAVSMRKIARQTGINRESIRQIAKEDHLKPYKLQKVQLLTDVNKRVLLERCKQLLRRHAPLQWDKILFTDEKQFKHLDDFGGQGLREAPQKFGGAEAFLAPGMGPIVTGSARRKNSERLSPAESARRPLRNWRSCHEVDHDKINVHLVPHSHDDVGWLKTKDQYYYYEVQFIISSVVSALSQNADRRFIQVETAFFYMWWNKQTDEIKSLVRQLINEGRLEIVNGAWSMNDEGAVHYQSTIDQYTLGLRFIEDALGKCARPRVSWQIDPFGHSREQASLLTQMGMDAVFFARIDYRDKEKRMKEKTLDLLWSGSANLGSDSNIFASTLYNHYSCPPNFCFDIHCNDDPIITDESSAEYNWETKVNDFVTFIKAQTQHFSTPHVLVTLGDDFQWQAAHVNYANVDNLIEGFKVFNPKIDGKEINIIYSTPSCYTKAVRDYVEEKNITLDIKTDDFFPYAVTASEIFSGYFTSRPTSKRLERFANNLLQVNKQITTIAGACYEYNNTLSQAMGVMQHHDAISGTEREAVEKDYHRSLVQGMTEAIPQISSSISSILGLSDDLNLKSCLLANVSICSESDKDEFTVLIYNPLARTVSHYIQIPVNDGTWKVTDPSGEEIETYLSSPIDSFDYVGKNISQKVLDKVLFFRAENLPALGYKAYKIEKTSSETVASREGTLAVDQIGFEDRFVNFDLSTGLLRSITLNNVTLDVSQEMMYYRSWEGGSNAYLFRPNGTLREAIKFGNATTGIRVNNGNLVREVIQMWNNWVTQIIRVYKEEDFIEFDWLVGPIYANDNISKEVITRYTTKLNTTDEFYTDSNGREIIYRKKNFRPTYEYTDEEPQSGNYYPVNTKISIKDDEYEFAVLTDRSEGGTSLNSGEVELMLSRNLIHITNGGTGENLEELEYDQLLVARGSHFVTLGKSSEGHDLPENVHLLTLENWNASTNQILIRLEHILEKNEDPNLSKEETVDLSGLFKTIKVTSMKEYTLAANTPLEEISRLEWPQITKIEDELSPLNKNYRLSRDETDLEITLAPMQIRTFVATIERMPENF</sequence>
<dbReference type="GO" id="GO:0004559">
    <property type="term" value="F:alpha-mannosidase activity"/>
    <property type="evidence" value="ECO:0007669"/>
    <property type="project" value="UniProtKB-EC"/>
</dbReference>
<dbReference type="InterPro" id="IPR011013">
    <property type="entry name" value="Gal_mutarotase_sf_dom"/>
</dbReference>
<dbReference type="Pfam" id="PF01074">
    <property type="entry name" value="Glyco_hydro_38N"/>
    <property type="match status" value="1"/>
</dbReference>
<gene>
    <name evidence="12" type="ORF">NQ318_012301</name>
</gene>
<dbReference type="Gene3D" id="2.60.40.1180">
    <property type="entry name" value="Golgi alpha-mannosidase II"/>
    <property type="match status" value="1"/>
</dbReference>
<feature type="domain" description="Glycoside hydrolase family 38 central" evidence="11">
    <location>
        <begin position="540"/>
        <end position="612"/>
    </location>
</feature>
<dbReference type="FunFam" id="3.20.110.10:FF:000001">
    <property type="entry name" value="Alpha-mannosidase"/>
    <property type="match status" value="1"/>
</dbReference>
<evidence type="ECO:0000313" key="12">
    <source>
        <dbReference type="EMBL" id="KAJ8951631.1"/>
    </source>
</evidence>
<name>A0AAV8YJG1_9CUCU</name>
<dbReference type="Pfam" id="PF09261">
    <property type="entry name" value="Alpha-mann_mid"/>
    <property type="match status" value="1"/>
</dbReference>
<comment type="similarity">
    <text evidence="2 10">Belongs to the glycosyl hydrolase 38 family.</text>
</comment>
<dbReference type="Gene3D" id="3.20.110.10">
    <property type="entry name" value="Glycoside hydrolase 38, N terminal domain"/>
    <property type="match status" value="1"/>
</dbReference>
<dbReference type="InterPro" id="IPR011330">
    <property type="entry name" value="Glyco_hydro/deAcase_b/a-brl"/>
</dbReference>
<evidence type="ECO:0000256" key="7">
    <source>
        <dbReference type="ARBA" id="ARBA00023157"/>
    </source>
</evidence>
<evidence type="ECO:0000256" key="1">
    <source>
        <dbReference type="ARBA" id="ARBA00000365"/>
    </source>
</evidence>
<accession>A0AAV8YJG1</accession>
<dbReference type="InterPro" id="IPR028995">
    <property type="entry name" value="Glyco_hydro_57/38_cen_sf"/>
</dbReference>
<dbReference type="SUPFAM" id="SSF88713">
    <property type="entry name" value="Glycoside hydrolase/deacetylase"/>
    <property type="match status" value="1"/>
</dbReference>
<organism evidence="12 13">
    <name type="scientific">Aromia moschata</name>
    <dbReference type="NCBI Taxonomy" id="1265417"/>
    <lineage>
        <taxon>Eukaryota</taxon>
        <taxon>Metazoa</taxon>
        <taxon>Ecdysozoa</taxon>
        <taxon>Arthropoda</taxon>
        <taxon>Hexapoda</taxon>
        <taxon>Insecta</taxon>
        <taxon>Pterygota</taxon>
        <taxon>Neoptera</taxon>
        <taxon>Endopterygota</taxon>
        <taxon>Coleoptera</taxon>
        <taxon>Polyphaga</taxon>
        <taxon>Cucujiformia</taxon>
        <taxon>Chrysomeloidea</taxon>
        <taxon>Cerambycidae</taxon>
        <taxon>Cerambycinae</taxon>
        <taxon>Callichromatini</taxon>
        <taxon>Aromia</taxon>
    </lineage>
</organism>
<dbReference type="InterPro" id="IPR000602">
    <property type="entry name" value="Glyco_hydro_38_N"/>
</dbReference>
<keyword evidence="8" id="KW-0325">Glycoprotein</keyword>
<dbReference type="FunFam" id="1.20.1270.50:FF:000003">
    <property type="entry name" value="Alpha-mannosidase"/>
    <property type="match status" value="1"/>
</dbReference>
<dbReference type="Proteomes" id="UP001162162">
    <property type="component" value="Unassembled WGS sequence"/>
</dbReference>
<dbReference type="Gene3D" id="1.20.1270.50">
    <property type="entry name" value="Glycoside hydrolase family 38, central domain"/>
    <property type="match status" value="2"/>
</dbReference>
<dbReference type="Pfam" id="PF17677">
    <property type="entry name" value="Glyco_hydro38C2"/>
    <property type="match status" value="1"/>
</dbReference>
<keyword evidence="9 10" id="KW-0326">Glycosidase</keyword>
<dbReference type="PANTHER" id="PTHR11607:SF3">
    <property type="entry name" value="LYSOSOMAL ALPHA-MANNOSIDASE"/>
    <property type="match status" value="1"/>
</dbReference>
<evidence type="ECO:0000256" key="4">
    <source>
        <dbReference type="ARBA" id="ARBA00022723"/>
    </source>
</evidence>